<feature type="domain" description="Nudix hydrolase" evidence="7">
    <location>
        <begin position="52"/>
        <end position="112"/>
    </location>
</feature>
<dbReference type="PANTHER" id="PTHR12992">
    <property type="entry name" value="NUDIX HYDROLASE"/>
    <property type="match status" value="1"/>
</dbReference>
<organism evidence="8">
    <name type="scientific">marine metagenome</name>
    <dbReference type="NCBI Taxonomy" id="408172"/>
    <lineage>
        <taxon>unclassified sequences</taxon>
        <taxon>metagenomes</taxon>
        <taxon>ecological metagenomes</taxon>
    </lineage>
</organism>
<dbReference type="InterPro" id="IPR000086">
    <property type="entry name" value="NUDIX_hydrolase_dom"/>
</dbReference>
<dbReference type="InterPro" id="IPR015797">
    <property type="entry name" value="NUDIX_hydrolase-like_dom_sf"/>
</dbReference>
<keyword evidence="5" id="KW-0460">Magnesium</keyword>
<dbReference type="AlphaFoldDB" id="A0A382SYW4"/>
<dbReference type="EMBL" id="UINC01132238">
    <property type="protein sequence ID" value="SVD14427.1"/>
    <property type="molecule type" value="Genomic_DNA"/>
</dbReference>
<reference evidence="8" key="1">
    <citation type="submission" date="2018-05" db="EMBL/GenBank/DDBJ databases">
        <authorList>
            <person name="Lanie J.A."/>
            <person name="Ng W.-L."/>
            <person name="Kazmierczak K.M."/>
            <person name="Andrzejewski T.M."/>
            <person name="Davidsen T.M."/>
            <person name="Wayne K.J."/>
            <person name="Tettelin H."/>
            <person name="Glass J.I."/>
            <person name="Rusch D."/>
            <person name="Podicherti R."/>
            <person name="Tsui H.-C.T."/>
            <person name="Winkler M.E."/>
        </authorList>
    </citation>
    <scope>NUCLEOTIDE SEQUENCE</scope>
</reference>
<dbReference type="InterPro" id="IPR020084">
    <property type="entry name" value="NUDIX_hydrolase_CS"/>
</dbReference>
<evidence type="ECO:0000256" key="6">
    <source>
        <dbReference type="ARBA" id="ARBA00023211"/>
    </source>
</evidence>
<dbReference type="SUPFAM" id="SSF55811">
    <property type="entry name" value="Nudix"/>
    <property type="match status" value="1"/>
</dbReference>
<comment type="cofactor">
    <cofactor evidence="2">
        <name>Mg(2+)</name>
        <dbReference type="ChEBI" id="CHEBI:18420"/>
    </cofactor>
</comment>
<comment type="cofactor">
    <cofactor evidence="1">
        <name>Mn(2+)</name>
        <dbReference type="ChEBI" id="CHEBI:29035"/>
    </cofactor>
</comment>
<dbReference type="CDD" id="cd03426">
    <property type="entry name" value="NUDIX_CoAse_Nudt7"/>
    <property type="match status" value="1"/>
</dbReference>
<keyword evidence="4" id="KW-0378">Hydrolase</keyword>
<evidence type="ECO:0000256" key="2">
    <source>
        <dbReference type="ARBA" id="ARBA00001946"/>
    </source>
</evidence>
<gene>
    <name evidence="8" type="ORF">METZ01_LOCUS367281</name>
</gene>
<proteinExistence type="predicted"/>
<feature type="non-terminal residue" evidence="8">
    <location>
        <position position="112"/>
    </location>
</feature>
<sequence length="112" mass="12670">MIQKLQKKLEGELPGIKSWKRMAVKSGKGESIESESLQKYSDWASKEKKDSMKKAAVLVGLFKKNDEWCFSLIRRPMNEKNHPGQIALPGGAMEKNETLMNTALREAFEEVG</sequence>
<protein>
    <recommendedName>
        <fullName evidence="7">Nudix hydrolase domain-containing protein</fullName>
    </recommendedName>
</protein>
<name>A0A382SYW4_9ZZZZ</name>
<keyword evidence="6" id="KW-0464">Manganese</keyword>
<dbReference type="PROSITE" id="PS00893">
    <property type="entry name" value="NUDIX_BOX"/>
    <property type="match status" value="1"/>
</dbReference>
<evidence type="ECO:0000256" key="3">
    <source>
        <dbReference type="ARBA" id="ARBA00022723"/>
    </source>
</evidence>
<dbReference type="InterPro" id="IPR045121">
    <property type="entry name" value="CoAse"/>
</dbReference>
<dbReference type="GO" id="GO:0046872">
    <property type="term" value="F:metal ion binding"/>
    <property type="evidence" value="ECO:0007669"/>
    <property type="project" value="UniProtKB-KW"/>
</dbReference>
<accession>A0A382SYW4</accession>
<evidence type="ECO:0000313" key="8">
    <source>
        <dbReference type="EMBL" id="SVD14427.1"/>
    </source>
</evidence>
<evidence type="ECO:0000256" key="4">
    <source>
        <dbReference type="ARBA" id="ARBA00022801"/>
    </source>
</evidence>
<evidence type="ECO:0000256" key="5">
    <source>
        <dbReference type="ARBA" id="ARBA00022842"/>
    </source>
</evidence>
<dbReference type="GO" id="GO:0010945">
    <property type="term" value="F:coenzyme A diphosphatase activity"/>
    <property type="evidence" value="ECO:0007669"/>
    <property type="project" value="InterPro"/>
</dbReference>
<dbReference type="Gene3D" id="3.90.79.10">
    <property type="entry name" value="Nucleoside Triphosphate Pyrophosphohydrolase"/>
    <property type="match status" value="1"/>
</dbReference>
<evidence type="ECO:0000259" key="7">
    <source>
        <dbReference type="PROSITE" id="PS51462"/>
    </source>
</evidence>
<dbReference type="Pfam" id="PF00293">
    <property type="entry name" value="NUDIX"/>
    <property type="match status" value="1"/>
</dbReference>
<evidence type="ECO:0000256" key="1">
    <source>
        <dbReference type="ARBA" id="ARBA00001936"/>
    </source>
</evidence>
<dbReference type="PANTHER" id="PTHR12992:SF11">
    <property type="entry name" value="MITOCHONDRIAL COENZYME A DIPHOSPHATASE NUDT8"/>
    <property type="match status" value="1"/>
</dbReference>
<keyword evidence="3" id="KW-0479">Metal-binding</keyword>
<dbReference type="PROSITE" id="PS51462">
    <property type="entry name" value="NUDIX"/>
    <property type="match status" value="1"/>
</dbReference>